<sequence length="99" mass="11665">MVTEEFIEYVQEDALSVEVWGHRSSGFGNDFERWAEVTRRIELHERWAEVTRRIELHVDIKEMNDMGQYVSVEVHPSNDVLTGGIYQLKQVSTRNCYSM</sequence>
<evidence type="ECO:0000313" key="1">
    <source>
        <dbReference type="EMBL" id="VDN28485.1"/>
    </source>
</evidence>
<proteinExistence type="predicted"/>
<keyword evidence="2" id="KW-1185">Reference proteome</keyword>
<dbReference type="EMBL" id="UYRT01084190">
    <property type="protein sequence ID" value="VDN28485.1"/>
    <property type="molecule type" value="Genomic_DNA"/>
</dbReference>
<organism evidence="3">
    <name type="scientific">Gongylonema pulchrum</name>
    <dbReference type="NCBI Taxonomy" id="637853"/>
    <lineage>
        <taxon>Eukaryota</taxon>
        <taxon>Metazoa</taxon>
        <taxon>Ecdysozoa</taxon>
        <taxon>Nematoda</taxon>
        <taxon>Chromadorea</taxon>
        <taxon>Rhabditida</taxon>
        <taxon>Spirurina</taxon>
        <taxon>Spiruromorpha</taxon>
        <taxon>Spiruroidea</taxon>
        <taxon>Gongylonematidae</taxon>
        <taxon>Gongylonema</taxon>
    </lineage>
</organism>
<protein>
    <submittedName>
        <fullName evidence="3">Head-tail adaptor protein</fullName>
    </submittedName>
</protein>
<accession>A0A183E713</accession>
<gene>
    <name evidence="1" type="ORF">GPUH_LOCUS16754</name>
</gene>
<reference evidence="3" key="1">
    <citation type="submission" date="2016-06" db="UniProtKB">
        <authorList>
            <consortium name="WormBaseParasite"/>
        </authorList>
    </citation>
    <scope>IDENTIFICATION</scope>
</reference>
<dbReference type="Proteomes" id="UP000271098">
    <property type="component" value="Unassembled WGS sequence"/>
</dbReference>
<name>A0A183E713_9BILA</name>
<dbReference type="OrthoDB" id="5855133at2759"/>
<dbReference type="AlphaFoldDB" id="A0A183E713"/>
<dbReference type="WBParaSite" id="GPUH_0001677601-mRNA-1">
    <property type="protein sequence ID" value="GPUH_0001677601-mRNA-1"/>
    <property type="gene ID" value="GPUH_0001677601"/>
</dbReference>
<evidence type="ECO:0000313" key="3">
    <source>
        <dbReference type="WBParaSite" id="GPUH_0001677601-mRNA-1"/>
    </source>
</evidence>
<evidence type="ECO:0000313" key="2">
    <source>
        <dbReference type="Proteomes" id="UP000271098"/>
    </source>
</evidence>
<reference evidence="1 2" key="2">
    <citation type="submission" date="2018-11" db="EMBL/GenBank/DDBJ databases">
        <authorList>
            <consortium name="Pathogen Informatics"/>
        </authorList>
    </citation>
    <scope>NUCLEOTIDE SEQUENCE [LARGE SCALE GENOMIC DNA]</scope>
</reference>